<dbReference type="RefSeq" id="WP_174494463.1">
    <property type="nucleotide sequence ID" value="NZ_CADDWK010000001.1"/>
</dbReference>
<dbReference type="EMBL" id="JACHGH010000001">
    <property type="protein sequence ID" value="MBB6451978.1"/>
    <property type="molecule type" value="Genomic_DNA"/>
</dbReference>
<protein>
    <submittedName>
        <fullName evidence="1">Uncharacterized protein</fullName>
    </submittedName>
</protein>
<evidence type="ECO:0000313" key="2">
    <source>
        <dbReference type="Proteomes" id="UP000581688"/>
    </source>
</evidence>
<dbReference type="Proteomes" id="UP000581688">
    <property type="component" value="Unassembled WGS sequence"/>
</dbReference>
<organism evidence="1 2">
    <name type="scientific">Salirhabdus euzebyi</name>
    <dbReference type="NCBI Taxonomy" id="394506"/>
    <lineage>
        <taxon>Bacteria</taxon>
        <taxon>Bacillati</taxon>
        <taxon>Bacillota</taxon>
        <taxon>Bacilli</taxon>
        <taxon>Bacillales</taxon>
        <taxon>Bacillaceae</taxon>
        <taxon>Salirhabdus</taxon>
    </lineage>
</organism>
<evidence type="ECO:0000313" key="1">
    <source>
        <dbReference type="EMBL" id="MBB6451978.1"/>
    </source>
</evidence>
<comment type="caution">
    <text evidence="1">The sequence shown here is derived from an EMBL/GenBank/DDBJ whole genome shotgun (WGS) entry which is preliminary data.</text>
</comment>
<sequence>MLNLARDGFTQQEVKDALHGKYAPIHMRFRYDLLDKNNNYIRTLTNVISGDVSCNSGNNIKRTARFTLEDDGKIDYLSDRIQPFVEVYVRSNRYDVKESTYFIQPNFPSKFRQLITVKKNGWVSFPLGVFLLSSPTKTDQNNMVIRDVEAYDGLIVLKEDKFTGRYTVTTGTNYVEAVITILQSAGIQRWNIESTDKSLDKDIEFEPGKEKLFAVNELLRQINYDGIKVDVNGYYTSSSYRSPAKRSAEYTYIDDDESVTLPGMTEEFDLSQVPNQFVVVRTNAEQEPLRSVYTNDNPDSPISTVSRGRAITDYREIDDIADQEALDGYAERIANSASQVFGNIRFQTGIMPFHDVDDVLQITYSKLGVSAKYSETAWSFPLVAGGTMEHELRRVVSV</sequence>
<proteinExistence type="predicted"/>
<dbReference type="AlphaFoldDB" id="A0A841Q2Z0"/>
<keyword evidence="2" id="KW-1185">Reference proteome</keyword>
<gene>
    <name evidence="1" type="ORF">HNQ94_000399</name>
</gene>
<accession>A0A841Q2Z0</accession>
<reference evidence="1 2" key="1">
    <citation type="submission" date="2020-08" db="EMBL/GenBank/DDBJ databases">
        <title>Genomic Encyclopedia of Type Strains, Phase IV (KMG-IV): sequencing the most valuable type-strain genomes for metagenomic binning, comparative biology and taxonomic classification.</title>
        <authorList>
            <person name="Goeker M."/>
        </authorList>
    </citation>
    <scope>NUCLEOTIDE SEQUENCE [LARGE SCALE GENOMIC DNA]</scope>
    <source>
        <strain evidence="1 2">DSM 19612</strain>
    </source>
</reference>
<name>A0A841Q2Z0_9BACI</name>